<evidence type="ECO:0000256" key="1">
    <source>
        <dbReference type="ARBA" id="ARBA00022741"/>
    </source>
</evidence>
<dbReference type="InterPro" id="IPR011629">
    <property type="entry name" value="CobW-like_C"/>
</dbReference>
<gene>
    <name evidence="7" type="ORF">OEZ85_001796</name>
</gene>
<keyword evidence="1" id="KW-0547">Nucleotide-binding</keyword>
<dbReference type="InterPro" id="IPR027417">
    <property type="entry name" value="P-loop_NTPase"/>
</dbReference>
<organism evidence="7 8">
    <name type="scientific">Tetradesmus obliquus</name>
    <name type="common">Green alga</name>
    <name type="synonym">Acutodesmus obliquus</name>
    <dbReference type="NCBI Taxonomy" id="3088"/>
    <lineage>
        <taxon>Eukaryota</taxon>
        <taxon>Viridiplantae</taxon>
        <taxon>Chlorophyta</taxon>
        <taxon>core chlorophytes</taxon>
        <taxon>Chlorophyceae</taxon>
        <taxon>CS clade</taxon>
        <taxon>Sphaeropleales</taxon>
        <taxon>Scenedesmaceae</taxon>
        <taxon>Tetradesmus</taxon>
    </lineage>
</organism>
<dbReference type="CDD" id="cd03112">
    <property type="entry name" value="CobW-like"/>
    <property type="match status" value="1"/>
</dbReference>
<accession>A0ABY8U1I0</accession>
<evidence type="ECO:0000256" key="5">
    <source>
        <dbReference type="ARBA" id="ARBA00049117"/>
    </source>
</evidence>
<sequence length="373" mass="40241">MESSGKTPVSVVTGFLGSGKTTLVNYILSENHGKKIAVVENEFGEVGIDDALVMQAQEEIFEMNNGCVCCTVRGDLIRILNKLAKRRNKFDHILIETTGLADPAPVLQTFFVDDDLQESFQLDALITVVDAKHILQHLDEAKPEGVENESVEQIAFADRILLNKTDLVEAEEQAAIKSRIKAINKFAEVIECSYGRVPLQQLLGIQAFSLDRVLAVEPDFLEDKEHEHDSSISSVGIEREGLCDMALLQQWLGGLLREQGADLFRSKGVLAVQGSDDRYVFQGVHMLMQMSCSSSGGVLPWGPQERRLNRIVFIGRNLDRAALTQGFEACLVGVAGSGVSPTAAADGAAGMAGNALQQAAGAVSADSGVKVQA</sequence>
<evidence type="ECO:0000256" key="3">
    <source>
        <dbReference type="ARBA" id="ARBA00023186"/>
    </source>
</evidence>
<evidence type="ECO:0000256" key="4">
    <source>
        <dbReference type="ARBA" id="ARBA00034320"/>
    </source>
</evidence>
<keyword evidence="3" id="KW-0143">Chaperone</keyword>
<dbReference type="Pfam" id="PF07683">
    <property type="entry name" value="CobW_C"/>
    <property type="match status" value="1"/>
</dbReference>
<evidence type="ECO:0000313" key="8">
    <source>
        <dbReference type="Proteomes" id="UP001244341"/>
    </source>
</evidence>
<dbReference type="Gene3D" id="3.40.50.300">
    <property type="entry name" value="P-loop containing nucleotide triphosphate hydrolases"/>
    <property type="match status" value="1"/>
</dbReference>
<reference evidence="7 8" key="1">
    <citation type="submission" date="2023-05" db="EMBL/GenBank/DDBJ databases">
        <title>A 100% complete, gapless, phased diploid assembly of the Scenedesmus obliquus UTEX 3031 genome.</title>
        <authorList>
            <person name="Biondi T.C."/>
            <person name="Hanschen E.R."/>
            <person name="Kwon T."/>
            <person name="Eng W."/>
            <person name="Kruse C.P.S."/>
            <person name="Koehler S.I."/>
            <person name="Kunde Y."/>
            <person name="Gleasner C.D."/>
            <person name="You Mak K.T."/>
            <person name="Polle J."/>
            <person name="Hovde B.T."/>
            <person name="Starkenburg S.R."/>
        </authorList>
    </citation>
    <scope>NUCLEOTIDE SEQUENCE [LARGE SCALE GENOMIC DNA]</scope>
    <source>
        <strain evidence="7 8">DOE0152z</strain>
    </source>
</reference>
<feature type="domain" description="CobW C-terminal" evidence="6">
    <location>
        <begin position="232"/>
        <end position="331"/>
    </location>
</feature>
<name>A0ABY8U1I0_TETOB</name>
<dbReference type="InterPro" id="IPR036627">
    <property type="entry name" value="CobW-likC_sf"/>
</dbReference>
<dbReference type="InterPro" id="IPR051316">
    <property type="entry name" value="Zinc-reg_GTPase_activator"/>
</dbReference>
<evidence type="ECO:0000259" key="6">
    <source>
        <dbReference type="SMART" id="SM00833"/>
    </source>
</evidence>
<dbReference type="Proteomes" id="UP001244341">
    <property type="component" value="Chromosome 6b"/>
</dbReference>
<dbReference type="SMART" id="SM00833">
    <property type="entry name" value="CobW_C"/>
    <property type="match status" value="1"/>
</dbReference>
<keyword evidence="2" id="KW-0378">Hydrolase</keyword>
<keyword evidence="8" id="KW-1185">Reference proteome</keyword>
<comment type="catalytic activity">
    <reaction evidence="5">
        <text>GTP + H2O = GDP + phosphate + H(+)</text>
        <dbReference type="Rhea" id="RHEA:19669"/>
        <dbReference type="ChEBI" id="CHEBI:15377"/>
        <dbReference type="ChEBI" id="CHEBI:15378"/>
        <dbReference type="ChEBI" id="CHEBI:37565"/>
        <dbReference type="ChEBI" id="CHEBI:43474"/>
        <dbReference type="ChEBI" id="CHEBI:58189"/>
    </reaction>
    <physiologicalReaction direction="left-to-right" evidence="5">
        <dbReference type="Rhea" id="RHEA:19670"/>
    </physiologicalReaction>
</comment>
<dbReference type="SUPFAM" id="SSF52540">
    <property type="entry name" value="P-loop containing nucleoside triphosphate hydrolases"/>
    <property type="match status" value="1"/>
</dbReference>
<dbReference type="Gene3D" id="3.30.1220.10">
    <property type="entry name" value="CobW-like, C-terminal domain"/>
    <property type="match status" value="1"/>
</dbReference>
<proteinExistence type="inferred from homology"/>
<dbReference type="EMBL" id="CP126213">
    <property type="protein sequence ID" value="WIA15102.1"/>
    <property type="molecule type" value="Genomic_DNA"/>
</dbReference>
<dbReference type="PANTHER" id="PTHR13748">
    <property type="entry name" value="COBW-RELATED"/>
    <property type="match status" value="1"/>
</dbReference>
<evidence type="ECO:0000256" key="2">
    <source>
        <dbReference type="ARBA" id="ARBA00022801"/>
    </source>
</evidence>
<evidence type="ECO:0000313" key="7">
    <source>
        <dbReference type="EMBL" id="WIA15102.1"/>
    </source>
</evidence>
<dbReference type="PANTHER" id="PTHR13748:SF70">
    <property type="entry name" value="COBW_HYPB_UREG NUCLEOTIDE-BINDING DOMAIN-CONTAINING PROTEIN"/>
    <property type="match status" value="1"/>
</dbReference>
<dbReference type="Pfam" id="PF02492">
    <property type="entry name" value="cobW"/>
    <property type="match status" value="1"/>
</dbReference>
<dbReference type="InterPro" id="IPR003495">
    <property type="entry name" value="CobW/HypB/UreG_nucleotide-bd"/>
</dbReference>
<dbReference type="SUPFAM" id="SSF90002">
    <property type="entry name" value="Hypothetical protein YjiA, C-terminal domain"/>
    <property type="match status" value="1"/>
</dbReference>
<protein>
    <recommendedName>
        <fullName evidence="6">CobW C-terminal domain-containing protein</fullName>
    </recommendedName>
</protein>
<comment type="similarity">
    <text evidence="4">Belongs to the SIMIBI class G3E GTPase family. ZNG1 subfamily.</text>
</comment>